<evidence type="ECO:0000313" key="2">
    <source>
        <dbReference type="EMBL" id="KAF2500386.1"/>
    </source>
</evidence>
<reference evidence="2" key="1">
    <citation type="journal article" date="2020" name="Stud. Mycol.">
        <title>101 Dothideomycetes genomes: a test case for predicting lifestyles and emergence of pathogens.</title>
        <authorList>
            <person name="Haridas S."/>
            <person name="Albert R."/>
            <person name="Binder M."/>
            <person name="Bloem J."/>
            <person name="Labutti K."/>
            <person name="Salamov A."/>
            <person name="Andreopoulos B."/>
            <person name="Baker S."/>
            <person name="Barry K."/>
            <person name="Bills G."/>
            <person name="Bluhm B."/>
            <person name="Cannon C."/>
            <person name="Castanera R."/>
            <person name="Culley D."/>
            <person name="Daum C."/>
            <person name="Ezra D."/>
            <person name="Gonzalez J."/>
            <person name="Henrissat B."/>
            <person name="Kuo A."/>
            <person name="Liang C."/>
            <person name="Lipzen A."/>
            <person name="Lutzoni F."/>
            <person name="Magnuson J."/>
            <person name="Mondo S."/>
            <person name="Nolan M."/>
            <person name="Ohm R."/>
            <person name="Pangilinan J."/>
            <person name="Park H.-J."/>
            <person name="Ramirez L."/>
            <person name="Alfaro M."/>
            <person name="Sun H."/>
            <person name="Tritt A."/>
            <person name="Yoshinaga Y."/>
            <person name="Zwiers L.-H."/>
            <person name="Turgeon B."/>
            <person name="Goodwin S."/>
            <person name="Spatafora J."/>
            <person name="Crous P."/>
            <person name="Grigoriev I."/>
        </authorList>
    </citation>
    <scope>NUCLEOTIDE SEQUENCE</scope>
    <source>
        <strain evidence="2">CBS 269.34</strain>
    </source>
</reference>
<dbReference type="OrthoDB" id="5043642at2759"/>
<dbReference type="Pfam" id="PF11927">
    <property type="entry name" value="HODM_asu-like"/>
    <property type="match status" value="1"/>
</dbReference>
<dbReference type="InterPro" id="IPR021848">
    <property type="entry name" value="HODM_asu-like"/>
</dbReference>
<keyword evidence="1" id="KW-0732">Signal</keyword>
<sequence>MSNPTFGMPVWIVLIVLVAWLGVKALTRLHRHASKSHQAPTDDVYNKIEPLSDFKWQTTEPLQIRPFKPRYHLTMALQNTTMSELVAKDKTYVDRINLRRQLINDHPNDVVAANPRIVPAVKEFHAWMFGTYLPSRYSSMFKLIPASGPGQDAQCVNRVTSDTIPVYTEDAISSLRVLGEHIDTDFLFLLPSESPADEGKYRLEGFITCFPSGFNTPQKLNLTLADIHAPVPGYGVKIEKSMDRFFATLPTGKIVLRTNWSITTNTRLFSLGGNHLYEGEEAVEEVVDIDKTMLRCERQTLHRLPESKALVFAFRTYQYPIRAVKEEGNGEALADAIDGLSSGSVPGMAVYKRGVVWGSAVKAFLRT</sequence>
<protein>
    <recommendedName>
        <fullName evidence="4">HRQ family protein 2</fullName>
    </recommendedName>
</protein>
<gene>
    <name evidence="2" type="ORF">BU16DRAFT_556854</name>
</gene>
<feature type="chain" id="PRO_5025624661" description="HRQ family protein 2" evidence="1">
    <location>
        <begin position="26"/>
        <end position="367"/>
    </location>
</feature>
<organism evidence="2 3">
    <name type="scientific">Lophium mytilinum</name>
    <dbReference type="NCBI Taxonomy" id="390894"/>
    <lineage>
        <taxon>Eukaryota</taxon>
        <taxon>Fungi</taxon>
        <taxon>Dikarya</taxon>
        <taxon>Ascomycota</taxon>
        <taxon>Pezizomycotina</taxon>
        <taxon>Dothideomycetes</taxon>
        <taxon>Pleosporomycetidae</taxon>
        <taxon>Mytilinidiales</taxon>
        <taxon>Mytilinidiaceae</taxon>
        <taxon>Lophium</taxon>
    </lineage>
</organism>
<keyword evidence="3" id="KW-1185">Reference proteome</keyword>
<name>A0A6A6R7D4_9PEZI</name>
<evidence type="ECO:0008006" key="4">
    <source>
        <dbReference type="Google" id="ProtNLM"/>
    </source>
</evidence>
<feature type="signal peptide" evidence="1">
    <location>
        <begin position="1"/>
        <end position="25"/>
    </location>
</feature>
<proteinExistence type="predicted"/>
<accession>A0A6A6R7D4</accession>
<dbReference type="EMBL" id="MU004183">
    <property type="protein sequence ID" value="KAF2500386.1"/>
    <property type="molecule type" value="Genomic_DNA"/>
</dbReference>
<evidence type="ECO:0000256" key="1">
    <source>
        <dbReference type="SAM" id="SignalP"/>
    </source>
</evidence>
<dbReference type="Proteomes" id="UP000799750">
    <property type="component" value="Unassembled WGS sequence"/>
</dbReference>
<evidence type="ECO:0000313" key="3">
    <source>
        <dbReference type="Proteomes" id="UP000799750"/>
    </source>
</evidence>
<dbReference type="AlphaFoldDB" id="A0A6A6R7D4"/>